<feature type="compositionally biased region" description="Pro residues" evidence="1">
    <location>
        <begin position="127"/>
        <end position="136"/>
    </location>
</feature>
<feature type="compositionally biased region" description="Gly residues" evidence="1">
    <location>
        <begin position="258"/>
        <end position="273"/>
    </location>
</feature>
<organism evidence="3 4">
    <name type="scientific">Elliptochloris bilobata</name>
    <dbReference type="NCBI Taxonomy" id="381761"/>
    <lineage>
        <taxon>Eukaryota</taxon>
        <taxon>Viridiplantae</taxon>
        <taxon>Chlorophyta</taxon>
        <taxon>core chlorophytes</taxon>
        <taxon>Trebouxiophyceae</taxon>
        <taxon>Trebouxiophyceae incertae sedis</taxon>
        <taxon>Elliptochloris clade</taxon>
        <taxon>Elliptochloris</taxon>
    </lineage>
</organism>
<keyword evidence="2" id="KW-1133">Transmembrane helix</keyword>
<evidence type="ECO:0000313" key="4">
    <source>
        <dbReference type="Proteomes" id="UP001445335"/>
    </source>
</evidence>
<feature type="region of interest" description="Disordered" evidence="1">
    <location>
        <begin position="87"/>
        <end position="311"/>
    </location>
</feature>
<keyword evidence="4" id="KW-1185">Reference proteome</keyword>
<reference evidence="3 4" key="1">
    <citation type="journal article" date="2024" name="Nat. Commun.">
        <title>Phylogenomics reveals the evolutionary origins of lichenization in chlorophyte algae.</title>
        <authorList>
            <person name="Puginier C."/>
            <person name="Libourel C."/>
            <person name="Otte J."/>
            <person name="Skaloud P."/>
            <person name="Haon M."/>
            <person name="Grisel S."/>
            <person name="Petersen M."/>
            <person name="Berrin J.G."/>
            <person name="Delaux P.M."/>
            <person name="Dal Grande F."/>
            <person name="Keller J."/>
        </authorList>
    </citation>
    <scope>NUCLEOTIDE SEQUENCE [LARGE SCALE GENOMIC DNA]</scope>
    <source>
        <strain evidence="3 4">SAG 245.80</strain>
    </source>
</reference>
<protein>
    <submittedName>
        <fullName evidence="3">Uncharacterized protein</fullName>
    </submittedName>
</protein>
<feature type="transmembrane region" description="Helical" evidence="2">
    <location>
        <begin position="25"/>
        <end position="48"/>
    </location>
</feature>
<evidence type="ECO:0000313" key="3">
    <source>
        <dbReference type="EMBL" id="KAK9839609.1"/>
    </source>
</evidence>
<name>A0AAW1S037_9CHLO</name>
<sequence length="455" mass="47604">MGFGPGRLLLQASGYTLMAGVTPSLAVFLLLLIGALLGAAASAAAMWWHHRRQLRYLQPASPRQTFYASSPQVSKTRAADLENGTQTMRRRAEPGPLASSVNHLSGLGQLPREGAGSRPGSSRAHADPPPGPPNPNPGLGAPGWETIELSAAQQPPRSPLLERGNRLPDPNNALNPKRKAPLARAESGLSAVTTAGPMPWDAPGRRRFEGVGPGAAGEVRRPSGEHEHEAANPANPGMLLPARDRVLGAKAAAERRGGTGGGPSGSGGGGAGNPYGPDGVWMASELARRSPAYSPSDAGRSSTAFSEDDSGGLSLREAAAAARAPPLPPGVPALLLMGAPRSNVPSLPRHLSPAKPREQLARRAARHEREESRQKAAAAVGRAYDLDELDEEWGPLLQQLDDLLMQAQRPAMDAKERAVAIRSLLVSTARESVSAALGKAFSDIDRFRRAVGMNA</sequence>
<evidence type="ECO:0000256" key="1">
    <source>
        <dbReference type="SAM" id="MobiDB-lite"/>
    </source>
</evidence>
<keyword evidence="2" id="KW-0812">Transmembrane</keyword>
<feature type="compositionally biased region" description="Basic and acidic residues" evidence="1">
    <location>
        <begin position="218"/>
        <end position="230"/>
    </location>
</feature>
<proteinExistence type="predicted"/>
<dbReference type="EMBL" id="JALJOU010000015">
    <property type="protein sequence ID" value="KAK9839609.1"/>
    <property type="molecule type" value="Genomic_DNA"/>
</dbReference>
<keyword evidence="2" id="KW-0472">Membrane</keyword>
<comment type="caution">
    <text evidence="3">The sequence shown here is derived from an EMBL/GenBank/DDBJ whole genome shotgun (WGS) entry which is preliminary data.</text>
</comment>
<dbReference type="AlphaFoldDB" id="A0AAW1S037"/>
<evidence type="ECO:0000256" key="2">
    <source>
        <dbReference type="SAM" id="Phobius"/>
    </source>
</evidence>
<accession>A0AAW1S037</accession>
<gene>
    <name evidence="3" type="ORF">WJX81_000619</name>
</gene>
<dbReference type="Proteomes" id="UP001445335">
    <property type="component" value="Unassembled WGS sequence"/>
</dbReference>
<feature type="compositionally biased region" description="Basic and acidic residues" evidence="1">
    <location>
        <begin position="242"/>
        <end position="257"/>
    </location>
</feature>